<dbReference type="STRING" id="1792290.MSP8886_03187"/>
<dbReference type="SUPFAM" id="SSF56801">
    <property type="entry name" value="Acetyl-CoA synthetase-like"/>
    <property type="match status" value="1"/>
</dbReference>
<evidence type="ECO:0000259" key="1">
    <source>
        <dbReference type="PROSITE" id="PS50075"/>
    </source>
</evidence>
<dbReference type="Gene3D" id="3.30.300.30">
    <property type="match status" value="1"/>
</dbReference>
<dbReference type="InterPro" id="IPR009081">
    <property type="entry name" value="PP-bd_ACP"/>
</dbReference>
<dbReference type="InterPro" id="IPR001242">
    <property type="entry name" value="Condensation_dom"/>
</dbReference>
<sequence>MNMKTNEILRSKGLEELKRLAREKKEKAAAQNAANSSSSRTVFPLTNAQKGMWALDQFLNDNKAYNNPFAIRCRLDHEFDPEKVRKTLDTLANKHNIFRTTIRLVDDEPSQCIDSNAGFDFAYDDISDWTEVEKDKWIMKVAREEGRKNFDLEKGPLVRWHMVKTNKGEFVIMLTFHHIISDGWTMSLCIKEFMSLYFDLGGNEKVPQFTDYALEESRWYEEGKFNQGLDYWVKKLEGVHGVLELATDHPRPQTMSFEGGIVSLSLEAKAYQEIQSFAAKKGATTFHLMLAAYHLLLHKYSGQQDIVLGVPFANRMLSQTQEMMGLFMNTLPLRFHIDKDTTLEELVSAAKAESESAAEHQSIPLNRILEALHYKSDPSINPLYQAVLTYQVYPHSRNTHELFTFSPIKVDYGVSKLDLNLWVEEDGDGLVFTLNYNTDLFERHTIEKMLASFKSLLMEFVKRAHLPVKSLSLVTPEEREYLLEKCQPSEAQAFPPVFRLFEEQAIANPTEVAVRCEERSFTYSGLNAAANHLASELISLGLKAGQPVAILMDKSEHSVAALLAVMKAGGCYVPVDIALPESKVAYILDDASVSFALVAGGLPDSLSGLSSKQGIQWLDVTNNDKAGSETSLVEFNCASLTPDSPAYIIYTSGSTGVSKGVCVSHAQLSQYCHAIIPVLDQPSGARYGMFSSFTTDLAHTMLFPSLIQMGELVVMSANMLENPTYLVEYLSSYPLDCMKITPTHLSALMALPDAGAILPRDVLVLGGERLPISLIKRIQTVTPTCRIINHYGPTETTVGVSTFLLPNDLASDIESVPIGKPLDGCHVLILDENEALVPVGIPGEICIGGSQLSNGYVGLPEQTNQRFIEHPFVAGERLYRTGDKGRLLADGNLAYLGRLDRQCKIRGYRVELAEVEQALMSLSGVHQAAVKHQEYRDGTSTLIAYLVCENNPAENLAQQDVLKQSLKELLPHYMLPESWIWLDAMPLMANGKVNYHALPNTDKRHDEQRTVSQPETDVQSRLLGLYQNALNIDKIDIHDGFLDLGGNSISAIKLIIEVNKAFNTALNLGQMFENSSIVELSALIEQMTNSESGNQFGSSLVRLNEGLVDSKPTLVLVHPAGGNVFCYHELVQELGSDYPVYGVQVADFRNNPEYNHDITALAAHYLEEVQSIISSNSRLVVGGWSLGGTIAFEMAYQINQAYGIEPSVVVFDQPAPQVNVDNSASMSEHERLAYFAHKVELFTGISFNTSSSALAALPDEQRTEVFLDGFRQADLVPDNISVDDFKYFLGILWAHMTATDRYMGRRFSGSVIVAEANDILQGRTQLDEPGLGWQAYSEQEVTTIPAQGDHLSMMNLPNIRSLAEKLKSVLL</sequence>
<dbReference type="GO" id="GO:0005737">
    <property type="term" value="C:cytoplasm"/>
    <property type="evidence" value="ECO:0007669"/>
    <property type="project" value="TreeGrafter"/>
</dbReference>
<dbReference type="InterPro" id="IPR025110">
    <property type="entry name" value="AMP-bd_C"/>
</dbReference>
<dbReference type="OrthoDB" id="9757559at2"/>
<dbReference type="InterPro" id="IPR010071">
    <property type="entry name" value="AA_adenyl_dom"/>
</dbReference>
<dbReference type="InterPro" id="IPR029058">
    <property type="entry name" value="AB_hydrolase_fold"/>
</dbReference>
<feature type="domain" description="Carrier" evidence="1">
    <location>
        <begin position="1013"/>
        <end position="1088"/>
    </location>
</feature>
<dbReference type="EMBL" id="FLOB01000008">
    <property type="protein sequence ID" value="SBS34850.1"/>
    <property type="molecule type" value="Genomic_DNA"/>
</dbReference>
<dbReference type="InterPro" id="IPR001031">
    <property type="entry name" value="Thioesterase"/>
</dbReference>
<evidence type="ECO:0000313" key="3">
    <source>
        <dbReference type="Proteomes" id="UP000092544"/>
    </source>
</evidence>
<evidence type="ECO:0000313" key="2">
    <source>
        <dbReference type="EMBL" id="SBS34850.1"/>
    </source>
</evidence>
<dbReference type="SUPFAM" id="SSF53474">
    <property type="entry name" value="alpha/beta-Hydrolases"/>
    <property type="match status" value="1"/>
</dbReference>
<proteinExistence type="predicted"/>
<organism evidence="2 3">
    <name type="scientific">Marinomonas spartinae</name>
    <dbReference type="NCBI Taxonomy" id="1792290"/>
    <lineage>
        <taxon>Bacteria</taxon>
        <taxon>Pseudomonadati</taxon>
        <taxon>Pseudomonadota</taxon>
        <taxon>Gammaproteobacteria</taxon>
        <taxon>Oceanospirillales</taxon>
        <taxon>Oceanospirillaceae</taxon>
        <taxon>Marinomonas</taxon>
    </lineage>
</organism>
<dbReference type="GO" id="GO:0031177">
    <property type="term" value="F:phosphopantetheine binding"/>
    <property type="evidence" value="ECO:0007669"/>
    <property type="project" value="TreeGrafter"/>
</dbReference>
<dbReference type="SUPFAM" id="SSF47336">
    <property type="entry name" value="ACP-like"/>
    <property type="match status" value="1"/>
</dbReference>
<dbReference type="GO" id="GO:0003824">
    <property type="term" value="F:catalytic activity"/>
    <property type="evidence" value="ECO:0007669"/>
    <property type="project" value="InterPro"/>
</dbReference>
<dbReference type="InterPro" id="IPR036736">
    <property type="entry name" value="ACP-like_sf"/>
</dbReference>
<protein>
    <submittedName>
        <fullName evidence="2">Linear gramicidin synthase subunit D</fullName>
    </submittedName>
</protein>
<dbReference type="Pfam" id="PF00550">
    <property type="entry name" value="PP-binding"/>
    <property type="match status" value="1"/>
</dbReference>
<keyword evidence="3" id="KW-1185">Reference proteome</keyword>
<dbReference type="RefSeq" id="WP_067018173.1">
    <property type="nucleotide sequence ID" value="NZ_FLOB01000008.1"/>
</dbReference>
<name>A0A1A8TLP5_9GAMM</name>
<dbReference type="Gene3D" id="1.10.1200.10">
    <property type="entry name" value="ACP-like"/>
    <property type="match status" value="1"/>
</dbReference>
<dbReference type="Gene3D" id="3.40.50.1820">
    <property type="entry name" value="alpha/beta hydrolase"/>
    <property type="match status" value="1"/>
</dbReference>
<accession>A0A1A8TLP5</accession>
<dbReference type="PROSITE" id="PS00455">
    <property type="entry name" value="AMP_BINDING"/>
    <property type="match status" value="1"/>
</dbReference>
<dbReference type="InterPro" id="IPR020845">
    <property type="entry name" value="AMP-binding_CS"/>
</dbReference>
<dbReference type="Pfam" id="PF00975">
    <property type="entry name" value="Thioesterase"/>
    <property type="match status" value="1"/>
</dbReference>
<dbReference type="Pfam" id="PF00668">
    <property type="entry name" value="Condensation"/>
    <property type="match status" value="1"/>
</dbReference>
<dbReference type="Gene3D" id="3.30.559.30">
    <property type="entry name" value="Nonribosomal peptide synthetase, condensation domain"/>
    <property type="match status" value="1"/>
</dbReference>
<dbReference type="InterPro" id="IPR000873">
    <property type="entry name" value="AMP-dep_synth/lig_dom"/>
</dbReference>
<dbReference type="NCBIfam" id="TIGR01733">
    <property type="entry name" value="AA-adenyl-dom"/>
    <property type="match status" value="1"/>
</dbReference>
<dbReference type="InterPro" id="IPR023213">
    <property type="entry name" value="CAT-like_dom_sf"/>
</dbReference>
<dbReference type="CDD" id="cd05930">
    <property type="entry name" value="A_NRPS"/>
    <property type="match status" value="1"/>
</dbReference>
<dbReference type="SUPFAM" id="SSF52777">
    <property type="entry name" value="CoA-dependent acyltransferases"/>
    <property type="match status" value="2"/>
</dbReference>
<dbReference type="Pfam" id="PF13193">
    <property type="entry name" value="AMP-binding_C"/>
    <property type="match status" value="1"/>
</dbReference>
<reference evidence="2 3" key="1">
    <citation type="submission" date="2016-06" db="EMBL/GenBank/DDBJ databases">
        <authorList>
            <person name="Kjaerup R.B."/>
            <person name="Dalgaard T.S."/>
            <person name="Juul-Madsen H.R."/>
        </authorList>
    </citation>
    <scope>NUCLEOTIDE SEQUENCE [LARGE SCALE GENOMIC DNA]</scope>
    <source>
        <strain evidence="2 3">CECT 8886</strain>
    </source>
</reference>
<dbReference type="GO" id="GO:0043041">
    <property type="term" value="P:amino acid activation for nonribosomal peptide biosynthetic process"/>
    <property type="evidence" value="ECO:0007669"/>
    <property type="project" value="TreeGrafter"/>
</dbReference>
<dbReference type="Pfam" id="PF00501">
    <property type="entry name" value="AMP-binding"/>
    <property type="match status" value="1"/>
</dbReference>
<dbReference type="Gene3D" id="3.40.50.980">
    <property type="match status" value="2"/>
</dbReference>
<dbReference type="PROSITE" id="PS50075">
    <property type="entry name" value="CARRIER"/>
    <property type="match status" value="1"/>
</dbReference>
<dbReference type="Gene3D" id="3.30.559.10">
    <property type="entry name" value="Chloramphenicol acetyltransferase-like domain"/>
    <property type="match status" value="1"/>
</dbReference>
<dbReference type="CDD" id="cd19531">
    <property type="entry name" value="LCL_NRPS-like"/>
    <property type="match status" value="1"/>
</dbReference>
<dbReference type="GO" id="GO:0044550">
    <property type="term" value="P:secondary metabolite biosynthetic process"/>
    <property type="evidence" value="ECO:0007669"/>
    <property type="project" value="TreeGrafter"/>
</dbReference>
<gene>
    <name evidence="2" type="primary">lgrD</name>
    <name evidence="2" type="ORF">MSP8886_03187</name>
</gene>
<dbReference type="PANTHER" id="PTHR45527">
    <property type="entry name" value="NONRIBOSOMAL PEPTIDE SYNTHETASE"/>
    <property type="match status" value="1"/>
</dbReference>
<dbReference type="PANTHER" id="PTHR45527:SF1">
    <property type="entry name" value="FATTY ACID SYNTHASE"/>
    <property type="match status" value="1"/>
</dbReference>
<dbReference type="InterPro" id="IPR045851">
    <property type="entry name" value="AMP-bd_C_sf"/>
</dbReference>
<dbReference type="Proteomes" id="UP000092544">
    <property type="component" value="Unassembled WGS sequence"/>
</dbReference>
<dbReference type="Gene3D" id="2.30.38.10">
    <property type="entry name" value="Luciferase, Domain 3"/>
    <property type="match status" value="1"/>
</dbReference>